<proteinExistence type="predicted"/>
<accession>A0ABD0RX64</accession>
<gene>
    <name evidence="1" type="ORF">M9458_001120</name>
</gene>
<reference evidence="1 2" key="1">
    <citation type="submission" date="2024-05" db="EMBL/GenBank/DDBJ databases">
        <title>Genome sequencing and assembly of Indian major carp, Cirrhinus mrigala (Hamilton, 1822).</title>
        <authorList>
            <person name="Mohindra V."/>
            <person name="Chowdhury L.M."/>
            <person name="Lal K."/>
            <person name="Jena J.K."/>
        </authorList>
    </citation>
    <scope>NUCLEOTIDE SEQUENCE [LARGE SCALE GENOMIC DNA]</scope>
    <source>
        <strain evidence="1">CM1030</strain>
        <tissue evidence="1">Blood</tissue>
    </source>
</reference>
<organism evidence="1 2">
    <name type="scientific">Cirrhinus mrigala</name>
    <name type="common">Mrigala</name>
    <dbReference type="NCBI Taxonomy" id="683832"/>
    <lineage>
        <taxon>Eukaryota</taxon>
        <taxon>Metazoa</taxon>
        <taxon>Chordata</taxon>
        <taxon>Craniata</taxon>
        <taxon>Vertebrata</taxon>
        <taxon>Euteleostomi</taxon>
        <taxon>Actinopterygii</taxon>
        <taxon>Neopterygii</taxon>
        <taxon>Teleostei</taxon>
        <taxon>Ostariophysi</taxon>
        <taxon>Cypriniformes</taxon>
        <taxon>Cyprinidae</taxon>
        <taxon>Labeoninae</taxon>
        <taxon>Labeonini</taxon>
        <taxon>Cirrhinus</taxon>
    </lineage>
</organism>
<feature type="non-terminal residue" evidence="1">
    <location>
        <position position="1"/>
    </location>
</feature>
<feature type="non-terminal residue" evidence="1">
    <location>
        <position position="55"/>
    </location>
</feature>
<evidence type="ECO:0000313" key="1">
    <source>
        <dbReference type="EMBL" id="KAL0203102.1"/>
    </source>
</evidence>
<evidence type="ECO:0000313" key="2">
    <source>
        <dbReference type="Proteomes" id="UP001529510"/>
    </source>
</evidence>
<dbReference type="EMBL" id="JAMKFB020000001">
    <property type="protein sequence ID" value="KAL0203102.1"/>
    <property type="molecule type" value="Genomic_DNA"/>
</dbReference>
<protein>
    <submittedName>
        <fullName evidence="1">Uncharacterized protein</fullName>
    </submittedName>
</protein>
<dbReference type="AlphaFoldDB" id="A0ABD0RX64"/>
<sequence>PLKLSELKAEVSPRISVEDLIDLCELSGPAFFKTPVKRARTGKPKILAVDIRSLE</sequence>
<name>A0ABD0RX64_CIRMR</name>
<keyword evidence="2" id="KW-1185">Reference proteome</keyword>
<dbReference type="Proteomes" id="UP001529510">
    <property type="component" value="Unassembled WGS sequence"/>
</dbReference>
<comment type="caution">
    <text evidence="1">The sequence shown here is derived from an EMBL/GenBank/DDBJ whole genome shotgun (WGS) entry which is preliminary data.</text>
</comment>